<dbReference type="HOGENOM" id="CLU_1242172_0_0_1"/>
<name>Q6BFU8_PARTE</name>
<dbReference type="SMART" id="SM00184">
    <property type="entry name" value="RING"/>
    <property type="match status" value="1"/>
</dbReference>
<dbReference type="OrthoDB" id="316226at2759"/>
<dbReference type="AlphaFoldDB" id="Q6BFU8"/>
<dbReference type="InterPro" id="IPR001841">
    <property type="entry name" value="Znf_RING"/>
</dbReference>
<dbReference type="Gene3D" id="3.30.40.10">
    <property type="entry name" value="Zinc/RING finger domain, C3HC4 (zinc finger)"/>
    <property type="match status" value="1"/>
</dbReference>
<dbReference type="GO" id="GO:0008270">
    <property type="term" value="F:zinc ion binding"/>
    <property type="evidence" value="ECO:0007669"/>
    <property type="project" value="UniProtKB-KW"/>
</dbReference>
<evidence type="ECO:0000313" key="5">
    <source>
        <dbReference type="Proteomes" id="UP000000600"/>
    </source>
</evidence>
<dbReference type="RefSeq" id="XP_001347099.1">
    <property type="nucleotide sequence ID" value="XM_001347063.1"/>
</dbReference>
<dbReference type="GeneID" id="79573926"/>
<keyword evidence="1" id="KW-0479">Metal-binding</keyword>
<organism evidence="3 5">
    <name type="scientific">Paramecium tetraurelia</name>
    <dbReference type="NCBI Taxonomy" id="5888"/>
    <lineage>
        <taxon>Eukaryota</taxon>
        <taxon>Sar</taxon>
        <taxon>Alveolata</taxon>
        <taxon>Ciliophora</taxon>
        <taxon>Intramacronucleata</taxon>
        <taxon>Oligohymenophorea</taxon>
        <taxon>Peniculida</taxon>
        <taxon>Parameciidae</taxon>
        <taxon>Paramecium</taxon>
    </lineage>
</organism>
<evidence type="ECO:0000259" key="2">
    <source>
        <dbReference type="PROSITE" id="PS50089"/>
    </source>
</evidence>
<dbReference type="SUPFAM" id="SSF57850">
    <property type="entry name" value="RING/U-box"/>
    <property type="match status" value="1"/>
</dbReference>
<evidence type="ECO:0000313" key="3">
    <source>
        <dbReference type="EMBL" id="CAH03472.1"/>
    </source>
</evidence>
<protein>
    <submittedName>
        <fullName evidence="4">Chromosome undetermined scaffold_1, whole genome shotgun sequence</fullName>
    </submittedName>
</protein>
<dbReference type="EMBL" id="CT867985">
    <property type="protein sequence ID" value="CAK55799.1"/>
    <property type="molecule type" value="Genomic_DNA"/>
</dbReference>
<reference evidence="3" key="4">
    <citation type="submission" date="2006-11" db="EMBL/GenBank/DDBJ databases">
        <title>Paramecium megabase sequencing project.</title>
        <authorList>
            <person name="Nowak J.K."/>
            <person name="Migdalski A."/>
            <person name="Gromadka R."/>
            <person name="Zagulski M."/>
        </authorList>
    </citation>
    <scope>NUCLEOTIDE SEQUENCE</scope>
    <source>
        <strain evidence="3">Stock d4-2</strain>
    </source>
</reference>
<dbReference type="EMBL" id="CR548612">
    <property type="protein sequence ID" value="CAH03472.1"/>
    <property type="molecule type" value="Genomic_DNA"/>
</dbReference>
<dbReference type="Proteomes" id="UP000000600">
    <property type="component" value="Unassembled WGS sequence"/>
</dbReference>
<keyword evidence="5" id="KW-1185">Reference proteome</keyword>
<dbReference type="InterPro" id="IPR013083">
    <property type="entry name" value="Znf_RING/FYVE/PHD"/>
</dbReference>
<dbReference type="GeneID" id="5008981"/>
<reference evidence="3 5" key="1">
    <citation type="journal article" date="2004" name="Curr. Biol.">
        <title>High coding density on the largest Paramecium tetraurelia somatic chromosome.</title>
        <authorList>
            <person name="Zagulski M."/>
            <person name="Nowak J.K."/>
            <person name="Le Mouel A."/>
            <person name="Nowacki M."/>
            <person name="Migdalski A."/>
            <person name="Gromadka R."/>
            <person name="Noel B."/>
            <person name="Blanc I."/>
            <person name="Dessen P."/>
            <person name="Wincker P."/>
            <person name="Keller A.M."/>
            <person name="Cohen J."/>
            <person name="Meyer E."/>
            <person name="Sperling L."/>
        </authorList>
    </citation>
    <scope>NUCLEOTIDE SEQUENCE [LARGE SCALE GENOMIC DNA]</scope>
    <source>
        <strain evidence="3 5">Stock d4-2</strain>
    </source>
</reference>
<proteinExistence type="predicted"/>
<dbReference type="OMA" id="FMMRTIR"/>
<evidence type="ECO:0000256" key="1">
    <source>
        <dbReference type="PROSITE-ProRule" id="PRU00175"/>
    </source>
</evidence>
<gene>
    <name evidence="4" type="ORF">GSPATT00000234001</name>
    <name evidence="3" type="ORF">PTMB.274</name>
</gene>
<dbReference type="InParanoid" id="Q6BFU8"/>
<keyword evidence="1" id="KW-0862">Zinc</keyword>
<dbReference type="PROSITE" id="PS50089">
    <property type="entry name" value="ZF_RING_2"/>
    <property type="match status" value="1"/>
</dbReference>
<reference evidence="4" key="3">
    <citation type="submission" date="2006-03" db="EMBL/GenBank/DDBJ databases">
        <authorList>
            <consortium name="Genoscope"/>
        </authorList>
    </citation>
    <scope>NUCLEOTIDE SEQUENCE</scope>
    <source>
        <strain evidence="4">Stock d4-2</strain>
    </source>
</reference>
<evidence type="ECO:0000313" key="4">
    <source>
        <dbReference type="EMBL" id="CAK55799.1"/>
    </source>
</evidence>
<keyword evidence="1" id="KW-0863">Zinc-finger</keyword>
<dbReference type="KEGG" id="ptm:GSPATT00000234001"/>
<reference evidence="4 5" key="2">
    <citation type="journal article" date="2006" name="Nature">
        <title>Global trends of whole-genome duplications revealed by the ciliate Paramecium tetraurelia.</title>
        <authorList>
            <consortium name="Genoscope"/>
            <person name="Aury J.-M."/>
            <person name="Jaillon O."/>
            <person name="Duret L."/>
            <person name="Noel B."/>
            <person name="Jubin C."/>
            <person name="Porcel B.M."/>
            <person name="Segurens B."/>
            <person name="Daubin V."/>
            <person name="Anthouard V."/>
            <person name="Aiach N."/>
            <person name="Arnaiz O."/>
            <person name="Billaut A."/>
            <person name="Beisson J."/>
            <person name="Blanc I."/>
            <person name="Bouhouche K."/>
            <person name="Camara F."/>
            <person name="Duharcourt S."/>
            <person name="Guigo R."/>
            <person name="Gogendeau D."/>
            <person name="Katinka M."/>
            <person name="Keller A.-M."/>
            <person name="Kissmehl R."/>
            <person name="Klotz C."/>
            <person name="Koll F."/>
            <person name="Le Moue A."/>
            <person name="Lepere C."/>
            <person name="Malinsky S."/>
            <person name="Nowacki M."/>
            <person name="Nowak J.K."/>
            <person name="Plattner H."/>
            <person name="Poulain J."/>
            <person name="Ruiz F."/>
            <person name="Serrano V."/>
            <person name="Zagulski M."/>
            <person name="Dessen P."/>
            <person name="Betermier M."/>
            <person name="Weissenbach J."/>
            <person name="Scarpelli C."/>
            <person name="Schachter V."/>
            <person name="Sperling L."/>
            <person name="Meyer E."/>
            <person name="Cohen J."/>
            <person name="Wincker P."/>
        </authorList>
    </citation>
    <scope>NUCLEOTIDE SEQUENCE [LARGE SCALE GENOMIC DNA]</scope>
    <source>
        <strain evidence="4 5">Stock d4-2</strain>
    </source>
</reference>
<dbReference type="RefSeq" id="XP_001423197.1">
    <property type="nucleotide sequence ID" value="XM_001423160.2"/>
</dbReference>
<accession>Q6BFU8</accession>
<dbReference type="KEGG" id="ptm:PTMB.274"/>
<sequence>MYQKQIYKCKINNQRINKKIFHFMDCVNTFCEICCNDENQTVDLNCKHKLCLECFKIAVVPKELCPFCKQQVNQVLIENKILNISEFEKPQEKEQDFFEESHFELVNEQFFDEDLRILIMNLNRANQFMMRTIRQTDSQFNLKWFIYDQISEQINNLKFTNSLEMFQQINNLNICLNLIQSNNWDQAQFQNYKDVYNIQNMEDNYQFIIQNKAKKNKKRKQKQ</sequence>
<feature type="domain" description="RING-type" evidence="2">
    <location>
        <begin position="31"/>
        <end position="69"/>
    </location>
</feature>